<reference evidence="1 2" key="1">
    <citation type="journal article" date="2022" name="bioRxiv">
        <title>The genome of the oomycete Peronosclerospora sorghi, a cosmopolitan pathogen of maize and sorghum, is inflated with dispersed pseudogenes.</title>
        <authorList>
            <person name="Fletcher K."/>
            <person name="Martin F."/>
            <person name="Isakeit T."/>
            <person name="Cavanaugh K."/>
            <person name="Magill C."/>
            <person name="Michelmore R."/>
        </authorList>
    </citation>
    <scope>NUCLEOTIDE SEQUENCE [LARGE SCALE GENOMIC DNA]</scope>
    <source>
        <strain evidence="1">P6</strain>
    </source>
</reference>
<dbReference type="EMBL" id="CM047592">
    <property type="protein sequence ID" value="KAI9917682.1"/>
    <property type="molecule type" value="Genomic_DNA"/>
</dbReference>
<sequence>MDAARLLKRGRPGLVASTDATDKIGPFHGLECLIAINCALALHLMVTHEKGGRRRDEEDHREPRGHLSWHVTPINDRRVEKTGHVQSPRGGREPATLPSLIHGRATNKYHVIEYEWHDYNTKIESYDWLGVSFRHDKEKRPTEQSRKTAT</sequence>
<comment type="caution">
    <text evidence="1">The sequence shown here is derived from an EMBL/GenBank/DDBJ whole genome shotgun (WGS) entry which is preliminary data.</text>
</comment>
<protein>
    <submittedName>
        <fullName evidence="1">Uncharacterized protein</fullName>
    </submittedName>
</protein>
<organism evidence="1 2">
    <name type="scientific">Peronosclerospora sorghi</name>
    <dbReference type="NCBI Taxonomy" id="230839"/>
    <lineage>
        <taxon>Eukaryota</taxon>
        <taxon>Sar</taxon>
        <taxon>Stramenopiles</taxon>
        <taxon>Oomycota</taxon>
        <taxon>Peronosporomycetes</taxon>
        <taxon>Peronosporales</taxon>
        <taxon>Peronosporaceae</taxon>
        <taxon>Peronosclerospora</taxon>
    </lineage>
</organism>
<keyword evidence="2" id="KW-1185">Reference proteome</keyword>
<proteinExistence type="predicted"/>
<evidence type="ECO:0000313" key="2">
    <source>
        <dbReference type="Proteomes" id="UP001163321"/>
    </source>
</evidence>
<accession>A0ACC0WH10</accession>
<gene>
    <name evidence="1" type="ORF">PsorP6_012374</name>
</gene>
<name>A0ACC0WH10_9STRA</name>
<evidence type="ECO:0000313" key="1">
    <source>
        <dbReference type="EMBL" id="KAI9917682.1"/>
    </source>
</evidence>
<dbReference type="Proteomes" id="UP001163321">
    <property type="component" value="Chromosome 13"/>
</dbReference>